<dbReference type="Proteomes" id="UP000067448">
    <property type="component" value="Unassembled WGS sequence"/>
</dbReference>
<dbReference type="RefSeq" id="WP_059081708.1">
    <property type="nucleotide sequence ID" value="NZ_BCMM01000021.1"/>
</dbReference>
<gene>
    <name evidence="3" type="ORF">SsS58_04581</name>
</gene>
<accession>A0A117EEK6</accession>
<feature type="region of interest" description="Disordered" evidence="1">
    <location>
        <begin position="38"/>
        <end position="77"/>
    </location>
</feature>
<keyword evidence="2" id="KW-1133">Transmembrane helix</keyword>
<reference evidence="4" key="3">
    <citation type="submission" date="2016-02" db="EMBL/GenBank/DDBJ databases">
        <title>Draft genome of pathogenic Streptomyces sp. in Japan.</title>
        <authorList>
            <person name="Tomihama T."/>
            <person name="Ikenaga M."/>
            <person name="Sakai M."/>
            <person name="Okubo T."/>
            <person name="Ikeda S."/>
        </authorList>
    </citation>
    <scope>NUCLEOTIDE SEQUENCE [LARGE SCALE GENOMIC DNA]</scope>
    <source>
        <strain evidence="4">S58</strain>
    </source>
</reference>
<comment type="caution">
    <text evidence="3">The sequence shown here is derived from an EMBL/GenBank/DDBJ whole genome shotgun (WGS) entry which is preliminary data.</text>
</comment>
<dbReference type="AlphaFoldDB" id="A0A117EEK6"/>
<feature type="transmembrane region" description="Helical" evidence="2">
    <location>
        <begin position="12"/>
        <end position="32"/>
    </location>
</feature>
<reference evidence="3 4" key="2">
    <citation type="journal article" date="2016" name="Genome Announc.">
        <title>Draft Genome Sequences of Streptomyces scabiei S58, Streptomyces turgidiscabies T45, and Streptomyces acidiscabies a10, the Pathogens of Potato Common Scab, Isolated in Japan.</title>
        <authorList>
            <person name="Tomihama T."/>
            <person name="Nishi Y."/>
            <person name="Sakai M."/>
            <person name="Ikenaga M."/>
            <person name="Okubo T."/>
            <person name="Ikeda S."/>
        </authorList>
    </citation>
    <scope>NUCLEOTIDE SEQUENCE [LARGE SCALE GENOMIC DNA]</scope>
    <source>
        <strain evidence="3 4">S58</strain>
    </source>
</reference>
<feature type="compositionally biased region" description="Low complexity" evidence="1">
    <location>
        <begin position="44"/>
        <end position="59"/>
    </location>
</feature>
<dbReference type="EMBL" id="BCMM01000021">
    <property type="protein sequence ID" value="GAQ64188.1"/>
    <property type="molecule type" value="Genomic_DNA"/>
</dbReference>
<keyword evidence="2" id="KW-0472">Membrane</keyword>
<protein>
    <submittedName>
        <fullName evidence="3">Uncharacterized protein</fullName>
    </submittedName>
</protein>
<dbReference type="OrthoDB" id="4237257at2"/>
<evidence type="ECO:0000313" key="4">
    <source>
        <dbReference type="Proteomes" id="UP000067448"/>
    </source>
</evidence>
<evidence type="ECO:0000256" key="2">
    <source>
        <dbReference type="SAM" id="Phobius"/>
    </source>
</evidence>
<keyword evidence="2" id="KW-0812">Transmembrane</keyword>
<evidence type="ECO:0000256" key="1">
    <source>
        <dbReference type="SAM" id="MobiDB-lite"/>
    </source>
</evidence>
<evidence type="ECO:0000313" key="3">
    <source>
        <dbReference type="EMBL" id="GAQ64188.1"/>
    </source>
</evidence>
<reference evidence="4" key="1">
    <citation type="submission" date="2015-11" db="EMBL/GenBank/DDBJ databases">
        <authorList>
            <consortium name="Cross-ministerial Strategic Innovation Promotion Program (SIP) consortium"/>
            <person name="Tomihama T."/>
            <person name="Ikenaga M."/>
            <person name="Sakai M."/>
            <person name="Okubo T."/>
            <person name="Ikeda S."/>
        </authorList>
    </citation>
    <scope>NUCLEOTIDE SEQUENCE [LARGE SCALE GENOMIC DNA]</scope>
    <source>
        <strain evidence="4">S58</strain>
    </source>
</reference>
<sequence>MELPADDKRTGLLALGVLGILFVLVLVMFTVFDGDDEGGEEDGPAAAATGQADSATGGQDSSDTDEPSGGGPSPIVTGAELSRAHAVMARYMAGINTYDHRSDRRAWSGPLLELTVDDTRMKQLTALPTGKAWDTCVAEKCSSRGDAEVVRDAVISADVTRNSGRSISSLVKVTATATAAGDTTTETNRWLVSVEEKSGQWVVSGFDVFGLGDVGASDQAGE</sequence>
<proteinExistence type="predicted"/>
<name>A0A117EEK6_STRSC</name>
<organism evidence="3 4">
    <name type="scientific">Streptomyces scabiei</name>
    <dbReference type="NCBI Taxonomy" id="1930"/>
    <lineage>
        <taxon>Bacteria</taxon>
        <taxon>Bacillati</taxon>
        <taxon>Actinomycetota</taxon>
        <taxon>Actinomycetes</taxon>
        <taxon>Kitasatosporales</taxon>
        <taxon>Streptomycetaceae</taxon>
        <taxon>Streptomyces</taxon>
    </lineage>
</organism>